<evidence type="ECO:0000313" key="2">
    <source>
        <dbReference type="EMBL" id="MFE9603520.1"/>
    </source>
</evidence>
<evidence type="ECO:0000256" key="1">
    <source>
        <dbReference type="SAM" id="MobiDB-lite"/>
    </source>
</evidence>
<organism evidence="2 3">
    <name type="scientific">Streptomyces hokutonensis</name>
    <dbReference type="NCBI Taxonomy" id="1306990"/>
    <lineage>
        <taxon>Bacteria</taxon>
        <taxon>Bacillati</taxon>
        <taxon>Actinomycetota</taxon>
        <taxon>Actinomycetes</taxon>
        <taxon>Kitasatosporales</taxon>
        <taxon>Streptomycetaceae</taxon>
        <taxon>Streptomyces</taxon>
    </lineage>
</organism>
<dbReference type="RefSeq" id="WP_388112184.1">
    <property type="nucleotide sequence ID" value="NZ_JBIAHM010000013.1"/>
</dbReference>
<accession>A0ABW6MBK3</accession>
<proteinExistence type="predicted"/>
<protein>
    <submittedName>
        <fullName evidence="2">Uncharacterized protein</fullName>
    </submittedName>
</protein>
<dbReference type="EMBL" id="JBIAHM010000013">
    <property type="protein sequence ID" value="MFE9603520.1"/>
    <property type="molecule type" value="Genomic_DNA"/>
</dbReference>
<sequence length="74" mass="7903">MGDIDGCARALDEAEKVHSLDGHSHNGDWLRFDGSRLPEERGLAISSSAIPTSRKVPSPQPSPNCCPCAVAQPY</sequence>
<dbReference type="Proteomes" id="UP001601303">
    <property type="component" value="Unassembled WGS sequence"/>
</dbReference>
<keyword evidence="3" id="KW-1185">Reference proteome</keyword>
<reference evidence="2 3" key="1">
    <citation type="submission" date="2024-10" db="EMBL/GenBank/DDBJ databases">
        <title>The Natural Products Discovery Center: Release of the First 8490 Sequenced Strains for Exploring Actinobacteria Biosynthetic Diversity.</title>
        <authorList>
            <person name="Kalkreuter E."/>
            <person name="Kautsar S.A."/>
            <person name="Yang D."/>
            <person name="Bader C.D."/>
            <person name="Teijaro C.N."/>
            <person name="Fluegel L."/>
            <person name="Davis C.M."/>
            <person name="Simpson J.R."/>
            <person name="Lauterbach L."/>
            <person name="Steele A.D."/>
            <person name="Gui C."/>
            <person name="Meng S."/>
            <person name="Li G."/>
            <person name="Viehrig K."/>
            <person name="Ye F."/>
            <person name="Su P."/>
            <person name="Kiefer A.F."/>
            <person name="Nichols A."/>
            <person name="Cepeda A.J."/>
            <person name="Yan W."/>
            <person name="Fan B."/>
            <person name="Jiang Y."/>
            <person name="Adhikari A."/>
            <person name="Zheng C.-J."/>
            <person name="Schuster L."/>
            <person name="Cowan T.M."/>
            <person name="Smanski M.J."/>
            <person name="Chevrette M.G."/>
            <person name="De Carvalho L.P.S."/>
            <person name="Shen B."/>
        </authorList>
    </citation>
    <scope>NUCLEOTIDE SEQUENCE [LARGE SCALE GENOMIC DNA]</scope>
    <source>
        <strain evidence="2 3">NPDC006488</strain>
    </source>
</reference>
<evidence type="ECO:0000313" key="3">
    <source>
        <dbReference type="Proteomes" id="UP001601303"/>
    </source>
</evidence>
<comment type="caution">
    <text evidence="2">The sequence shown here is derived from an EMBL/GenBank/DDBJ whole genome shotgun (WGS) entry which is preliminary data.</text>
</comment>
<name>A0ABW6MBK3_9ACTN</name>
<feature type="region of interest" description="Disordered" evidence="1">
    <location>
        <begin position="43"/>
        <end position="63"/>
    </location>
</feature>
<gene>
    <name evidence="2" type="ORF">ACFYNQ_33770</name>
</gene>